<evidence type="ECO:0000256" key="5">
    <source>
        <dbReference type="ARBA" id="ARBA00023136"/>
    </source>
</evidence>
<reference evidence="12" key="1">
    <citation type="submission" date="2017-02" db="UniProtKB">
        <authorList>
            <consortium name="WormBaseParasite"/>
        </authorList>
    </citation>
    <scope>IDENTIFICATION</scope>
</reference>
<dbReference type="PANTHER" id="PTHR24241">
    <property type="entry name" value="NEUROPEPTIDE RECEPTOR-RELATED G-PROTEIN COUPLED RECEPTOR"/>
    <property type="match status" value="1"/>
</dbReference>
<dbReference type="PRINTS" id="PR00237">
    <property type="entry name" value="GPCRRHODOPSN"/>
</dbReference>
<feature type="transmembrane region" description="Helical" evidence="8">
    <location>
        <begin position="76"/>
        <end position="94"/>
    </location>
</feature>
<sequence length="329" mass="37175">MTLNCSDPRNEYHLYTSQKYKAAITTLQLCRICKFFDNFGNSLAANMLICISLDRFYSIFSPLYTLNAKKSIQRMIAVAWIISFVISIPAAALFRTSSHPCAKWFIQCVSGDFVGAVSHDVVFAYTIANLTQVSLLPLIITVICYSFILYKISSKSETKVLSTRQVNSTSFSCLVVINLIIFLFSFKFLRKRIIELNFIGISTTKLRTSGETYTRAKSKTLKMTFVVVFAFLLCWTPYAVASLVHFTIKPSPIPAIIRKLLYTFAVFNSAISPYLYGYFSFDLKRELLLLVKCSNTDAFERVPVIIPNSAVPKYDYSTDSNVSVTPLLL</sequence>
<keyword evidence="5 8" id="KW-0472">Membrane</keyword>
<dbReference type="SUPFAM" id="SSF81321">
    <property type="entry name" value="Family A G protein-coupled receptor-like"/>
    <property type="match status" value="1"/>
</dbReference>
<dbReference type="GO" id="GO:0042277">
    <property type="term" value="F:peptide binding"/>
    <property type="evidence" value="ECO:0007669"/>
    <property type="project" value="TreeGrafter"/>
</dbReference>
<feature type="transmembrane region" description="Helical" evidence="8">
    <location>
        <begin position="223"/>
        <end position="248"/>
    </location>
</feature>
<keyword evidence="6 7" id="KW-0675">Receptor</keyword>
<proteinExistence type="inferred from homology"/>
<feature type="transmembrane region" description="Helical" evidence="8">
    <location>
        <begin position="122"/>
        <end position="150"/>
    </location>
</feature>
<keyword evidence="2" id="KW-1003">Cell membrane</keyword>
<dbReference type="Proteomes" id="UP000280834">
    <property type="component" value="Unassembled WGS sequence"/>
</dbReference>
<evidence type="ECO:0000256" key="8">
    <source>
        <dbReference type="SAM" id="Phobius"/>
    </source>
</evidence>
<dbReference type="InterPro" id="IPR000276">
    <property type="entry name" value="GPCR_Rhodpsn"/>
</dbReference>
<keyword evidence="7" id="KW-0807">Transducer</keyword>
<evidence type="ECO:0000259" key="9">
    <source>
        <dbReference type="PROSITE" id="PS50262"/>
    </source>
</evidence>
<comment type="similarity">
    <text evidence="7">Belongs to the G-protein coupled receptor 1 family.</text>
</comment>
<feature type="domain" description="G-protein coupled receptors family 1 profile" evidence="9">
    <location>
        <begin position="1"/>
        <end position="276"/>
    </location>
</feature>
<dbReference type="WBParaSite" id="BTMF_0001083701-mRNA-1">
    <property type="protein sequence ID" value="BTMF_0001083701-mRNA-1"/>
    <property type="gene ID" value="BTMF_0001083701"/>
</dbReference>
<accession>A0A0R3QSY5</accession>
<protein>
    <submittedName>
        <fullName evidence="12">G_PROTEIN_RECEP_F1_2 domain-containing protein</fullName>
    </submittedName>
</protein>
<dbReference type="AlphaFoldDB" id="A0A0R3QSY5"/>
<evidence type="ECO:0000313" key="11">
    <source>
        <dbReference type="Proteomes" id="UP000280834"/>
    </source>
</evidence>
<dbReference type="GO" id="GO:0004930">
    <property type="term" value="F:G protein-coupled receptor activity"/>
    <property type="evidence" value="ECO:0007669"/>
    <property type="project" value="UniProtKB-KW"/>
</dbReference>
<dbReference type="Gene3D" id="1.20.1070.10">
    <property type="entry name" value="Rhodopsin 7-helix transmembrane proteins"/>
    <property type="match status" value="1"/>
</dbReference>
<evidence type="ECO:0000256" key="6">
    <source>
        <dbReference type="ARBA" id="ARBA00023170"/>
    </source>
</evidence>
<feature type="transmembrane region" description="Helical" evidence="8">
    <location>
        <begin position="171"/>
        <end position="189"/>
    </location>
</feature>
<evidence type="ECO:0000313" key="12">
    <source>
        <dbReference type="WBParaSite" id="BTMF_0001083701-mRNA-1"/>
    </source>
</evidence>
<dbReference type="GO" id="GO:0005886">
    <property type="term" value="C:plasma membrane"/>
    <property type="evidence" value="ECO:0007669"/>
    <property type="project" value="UniProtKB-SubCell"/>
</dbReference>
<evidence type="ECO:0000256" key="7">
    <source>
        <dbReference type="RuleBase" id="RU000688"/>
    </source>
</evidence>
<evidence type="ECO:0000256" key="1">
    <source>
        <dbReference type="ARBA" id="ARBA00004651"/>
    </source>
</evidence>
<reference evidence="10 11" key="2">
    <citation type="submission" date="2018-11" db="EMBL/GenBank/DDBJ databases">
        <authorList>
            <consortium name="Pathogen Informatics"/>
        </authorList>
    </citation>
    <scope>NUCLEOTIDE SEQUENCE [LARGE SCALE GENOMIC DNA]</scope>
</reference>
<keyword evidence="7" id="KW-0297">G-protein coupled receptor</keyword>
<dbReference type="PROSITE" id="PS00237">
    <property type="entry name" value="G_PROTEIN_RECEP_F1_1"/>
    <property type="match status" value="1"/>
</dbReference>
<evidence type="ECO:0000256" key="3">
    <source>
        <dbReference type="ARBA" id="ARBA00022692"/>
    </source>
</evidence>
<feature type="transmembrane region" description="Helical" evidence="8">
    <location>
        <begin position="260"/>
        <end position="279"/>
    </location>
</feature>
<dbReference type="PROSITE" id="PS50262">
    <property type="entry name" value="G_PROTEIN_RECEP_F1_2"/>
    <property type="match status" value="1"/>
</dbReference>
<organism evidence="12">
    <name type="scientific">Brugia timori</name>
    <dbReference type="NCBI Taxonomy" id="42155"/>
    <lineage>
        <taxon>Eukaryota</taxon>
        <taxon>Metazoa</taxon>
        <taxon>Ecdysozoa</taxon>
        <taxon>Nematoda</taxon>
        <taxon>Chromadorea</taxon>
        <taxon>Rhabditida</taxon>
        <taxon>Spirurina</taxon>
        <taxon>Spiruromorpha</taxon>
        <taxon>Filarioidea</taxon>
        <taxon>Onchocercidae</taxon>
        <taxon>Brugia</taxon>
    </lineage>
</organism>
<dbReference type="GO" id="GO:0032870">
    <property type="term" value="P:cellular response to hormone stimulus"/>
    <property type="evidence" value="ECO:0007669"/>
    <property type="project" value="TreeGrafter"/>
</dbReference>
<dbReference type="Pfam" id="PF00001">
    <property type="entry name" value="7tm_1"/>
    <property type="match status" value="1"/>
</dbReference>
<name>A0A0R3QSY5_9BILA</name>
<comment type="subcellular location">
    <subcellularLocation>
        <location evidence="1">Cell membrane</location>
        <topology evidence="1">Multi-pass membrane protein</topology>
    </subcellularLocation>
</comment>
<keyword evidence="11" id="KW-1185">Reference proteome</keyword>
<gene>
    <name evidence="10" type="ORF">BTMF_LOCUS8871</name>
</gene>
<dbReference type="InterPro" id="IPR017452">
    <property type="entry name" value="GPCR_Rhodpsn_7TM"/>
</dbReference>
<keyword evidence="4 8" id="KW-1133">Transmembrane helix</keyword>
<evidence type="ECO:0000256" key="2">
    <source>
        <dbReference type="ARBA" id="ARBA00022475"/>
    </source>
</evidence>
<dbReference type="STRING" id="42155.A0A0R3QSY5"/>
<evidence type="ECO:0000313" key="10">
    <source>
        <dbReference type="EMBL" id="VDO29746.1"/>
    </source>
</evidence>
<keyword evidence="3 7" id="KW-0812">Transmembrane</keyword>
<dbReference type="PANTHER" id="PTHR24241:SF59">
    <property type="entry name" value="ADIPOKINETIC HORMONE RECEPTOR, ISOFORM C"/>
    <property type="match status" value="1"/>
</dbReference>
<dbReference type="EMBL" id="UZAG01016639">
    <property type="protein sequence ID" value="VDO29746.1"/>
    <property type="molecule type" value="Genomic_DNA"/>
</dbReference>
<evidence type="ECO:0000256" key="4">
    <source>
        <dbReference type="ARBA" id="ARBA00022989"/>
    </source>
</evidence>